<dbReference type="AlphaFoldDB" id="A0A0N5AMD1"/>
<dbReference type="STRING" id="451379.A0A0N5AMD1"/>
<reference evidence="5" key="1">
    <citation type="submission" date="2017-02" db="UniProtKB">
        <authorList>
            <consortium name="WormBaseParasite"/>
        </authorList>
    </citation>
    <scope>IDENTIFICATION</scope>
</reference>
<dbReference type="Proteomes" id="UP000046393">
    <property type="component" value="Unplaced"/>
</dbReference>
<keyword evidence="2" id="KW-0378">Hydrolase</keyword>
<accession>A0A0N5AMD1</accession>
<comment type="similarity">
    <text evidence="1">Belongs to the peptidase C78 family.</text>
</comment>
<dbReference type="Pfam" id="PF07910">
    <property type="entry name" value="Peptidase_C78"/>
    <property type="match status" value="1"/>
</dbReference>
<sequence length="335" mass="37983">MAEKYLCCGKNWFEPMKWLDHVEVLHHFTEVLSCPYCANGVEVRNIRSHITDDHLIRCDFHGCLFISESFDIVQRHFSEVHQHSSTSQTPQEASVPVSENIASLLLSLPDVKSVRLAKHLVLHKICSGDRGYGCGYRNAQNIVSSLLFETEYRNALGFNATPSIKEIQTDIEKAWAHGFDPVGAAHFKGRLLGSKQWIGATEIAYHHVRIQLVDITLRDKNEGQKLMVDWIKRYFNSMDPAFPLYLQRKGHSITVIGVEEVIGDSNLLVYDPLVDPSKIRSALNNASAKQLSLILRLPQLSLNYKEYQIVAVRGTLSEVHYEKVKAFTGFNHVVL</sequence>
<evidence type="ECO:0000256" key="2">
    <source>
        <dbReference type="ARBA" id="ARBA00022801"/>
    </source>
</evidence>
<dbReference type="InterPro" id="IPR012462">
    <property type="entry name" value="UFSP1/2_DUB_cat"/>
</dbReference>
<dbReference type="GO" id="GO:0071567">
    <property type="term" value="F:deUFMylase activity"/>
    <property type="evidence" value="ECO:0007669"/>
    <property type="project" value="UniProtKB-ARBA"/>
</dbReference>
<dbReference type="PANTHER" id="PTHR48153:SF4">
    <property type="entry name" value="UBIQUITIN CARBOXYL-TERMINAL HYDROLASE MUG105"/>
    <property type="match status" value="1"/>
</dbReference>
<evidence type="ECO:0000256" key="1">
    <source>
        <dbReference type="ARBA" id="ARBA00008552"/>
    </source>
</evidence>
<dbReference type="WBParaSite" id="SMUV_0000573601-mRNA-1">
    <property type="protein sequence ID" value="SMUV_0000573601-mRNA-1"/>
    <property type="gene ID" value="SMUV_0000573601"/>
</dbReference>
<dbReference type="PANTHER" id="PTHR48153">
    <property type="entry name" value="UFM1-SPECIFIC PROTEASE 2"/>
    <property type="match status" value="1"/>
</dbReference>
<dbReference type="Gene3D" id="3.90.70.130">
    <property type="match status" value="1"/>
</dbReference>
<feature type="domain" description="UFSP1/2/DUB catalytic" evidence="3">
    <location>
        <begin position="127"/>
        <end position="309"/>
    </location>
</feature>
<evidence type="ECO:0000259" key="3">
    <source>
        <dbReference type="Pfam" id="PF07910"/>
    </source>
</evidence>
<protein>
    <submittedName>
        <fullName evidence="5">Zinc finger with UFM1-specific peptidase domain protein</fullName>
    </submittedName>
</protein>
<evidence type="ECO:0000313" key="4">
    <source>
        <dbReference type="Proteomes" id="UP000046393"/>
    </source>
</evidence>
<keyword evidence="4" id="KW-1185">Reference proteome</keyword>
<proteinExistence type="inferred from homology"/>
<organism evidence="4 5">
    <name type="scientific">Syphacia muris</name>
    <dbReference type="NCBI Taxonomy" id="451379"/>
    <lineage>
        <taxon>Eukaryota</taxon>
        <taxon>Metazoa</taxon>
        <taxon>Ecdysozoa</taxon>
        <taxon>Nematoda</taxon>
        <taxon>Chromadorea</taxon>
        <taxon>Rhabditida</taxon>
        <taxon>Spirurina</taxon>
        <taxon>Oxyuridomorpha</taxon>
        <taxon>Oxyuroidea</taxon>
        <taxon>Oxyuridae</taxon>
        <taxon>Syphacia</taxon>
    </lineage>
</organism>
<name>A0A0N5AMD1_9BILA</name>
<evidence type="ECO:0000313" key="5">
    <source>
        <dbReference type="WBParaSite" id="SMUV_0000573601-mRNA-1"/>
    </source>
</evidence>